<evidence type="ECO:0000256" key="11">
    <source>
        <dbReference type="ARBA" id="ARBA00023136"/>
    </source>
</evidence>
<keyword evidence="4" id="KW-1003">Cell membrane</keyword>
<comment type="subunit">
    <text evidence="12">The complex is composed of two ATP-binding proteins (NikD and NikE), two transmembrane proteins (NikB and NikC) and a solute-binding protein (NikA).</text>
</comment>
<proteinExistence type="inferred from homology"/>
<dbReference type="PROSITE" id="PS00211">
    <property type="entry name" value="ABC_TRANSPORTER_1"/>
    <property type="match status" value="1"/>
</dbReference>
<evidence type="ECO:0000256" key="3">
    <source>
        <dbReference type="ARBA" id="ARBA00022448"/>
    </source>
</evidence>
<dbReference type="SMART" id="SM00382">
    <property type="entry name" value="AAA"/>
    <property type="match status" value="1"/>
</dbReference>
<evidence type="ECO:0000313" key="17">
    <source>
        <dbReference type="EMBL" id="GFZ76845.1"/>
    </source>
</evidence>
<protein>
    <recommendedName>
        <fullName evidence="14">Nickel import system ATP-binding protein NikD</fullName>
        <ecNumber evidence="13">7.2.2.11</ecNumber>
    </recommendedName>
</protein>
<sequence>MMTRTKTVLLEVKDFSMTLKQSGRTLNIIRSLDLTVHKQEMVAIIGASGAGKSILADAIIGLLPRNAVIEGKMEFLGQPLTDKLQANLRGREIILIPQMTNALNPLITVGKQVGWTVGRVNKKKRLKEIFQQVGLAETVMAQYPHELSGGMMQKVFLAIALASQAQLIIADEPTKGLDKEAVNAALGHLRQLADAGRGIVLITHDIQAAVKFADTIVVYYGGKTIEVTEAANFSGNGDKLKHPYTRALWNALPENGFIPDNPMV</sequence>
<dbReference type="PANTHER" id="PTHR43297">
    <property type="entry name" value="OLIGOPEPTIDE TRANSPORT ATP-BINDING PROTEIN APPD"/>
    <property type="match status" value="1"/>
</dbReference>
<dbReference type="Gene3D" id="3.40.50.300">
    <property type="entry name" value="P-loop containing nucleotide triphosphate hydrolases"/>
    <property type="match status" value="1"/>
</dbReference>
<keyword evidence="18" id="KW-1185">Reference proteome</keyword>
<dbReference type="GO" id="GO:0016887">
    <property type="term" value="F:ATP hydrolysis activity"/>
    <property type="evidence" value="ECO:0007669"/>
    <property type="project" value="InterPro"/>
</dbReference>
<evidence type="ECO:0000256" key="12">
    <source>
        <dbReference type="ARBA" id="ARBA00038669"/>
    </source>
</evidence>
<dbReference type="InterPro" id="IPR050388">
    <property type="entry name" value="ABC_Ni/Peptide_Import"/>
</dbReference>
<dbReference type="GO" id="GO:0005524">
    <property type="term" value="F:ATP binding"/>
    <property type="evidence" value="ECO:0007669"/>
    <property type="project" value="UniProtKB-KW"/>
</dbReference>
<dbReference type="Proteomes" id="UP000602050">
    <property type="component" value="Unassembled WGS sequence"/>
</dbReference>
<comment type="subcellular location">
    <subcellularLocation>
        <location evidence="1">Cell membrane</location>
        <topology evidence="1">Peripheral membrane protein</topology>
    </subcellularLocation>
</comment>
<evidence type="ECO:0000256" key="2">
    <source>
        <dbReference type="ARBA" id="ARBA00005417"/>
    </source>
</evidence>
<dbReference type="SUPFAM" id="SSF52540">
    <property type="entry name" value="P-loop containing nucleoside triphosphate hydrolases"/>
    <property type="match status" value="1"/>
</dbReference>
<accession>A0A8J2TS85</accession>
<keyword evidence="8" id="KW-1278">Translocase</keyword>
<keyword evidence="5" id="KW-0533">Nickel</keyword>
<keyword evidence="6" id="KW-0547">Nucleotide-binding</keyword>
<feature type="domain" description="ABC transporter" evidence="16">
    <location>
        <begin position="10"/>
        <end position="246"/>
    </location>
</feature>
<evidence type="ECO:0000256" key="1">
    <source>
        <dbReference type="ARBA" id="ARBA00004202"/>
    </source>
</evidence>
<dbReference type="InterPro" id="IPR003439">
    <property type="entry name" value="ABC_transporter-like_ATP-bd"/>
</dbReference>
<evidence type="ECO:0000256" key="5">
    <source>
        <dbReference type="ARBA" id="ARBA00022596"/>
    </source>
</evidence>
<reference evidence="17" key="2">
    <citation type="submission" date="2020-09" db="EMBL/GenBank/DDBJ databases">
        <authorList>
            <person name="Sun Q."/>
            <person name="Zhou Y."/>
        </authorList>
    </citation>
    <scope>NUCLEOTIDE SEQUENCE</scope>
    <source>
        <strain evidence="17">CGMCC 1.12360</strain>
    </source>
</reference>
<evidence type="ECO:0000313" key="18">
    <source>
        <dbReference type="Proteomes" id="UP000602050"/>
    </source>
</evidence>
<dbReference type="EMBL" id="BMEV01000030">
    <property type="protein sequence ID" value="GFZ76845.1"/>
    <property type="molecule type" value="Genomic_DNA"/>
</dbReference>
<dbReference type="RefSeq" id="WP_188392087.1">
    <property type="nucleotide sequence ID" value="NZ_BMEV01000030.1"/>
</dbReference>
<comment type="similarity">
    <text evidence="2">Belongs to the ABC transporter superfamily.</text>
</comment>
<dbReference type="PROSITE" id="PS50893">
    <property type="entry name" value="ABC_TRANSPORTER_2"/>
    <property type="match status" value="1"/>
</dbReference>
<comment type="catalytic activity">
    <reaction evidence="15">
        <text>Ni(2+)(out) + ATP + H2O = Ni(2+)(in) + ADP + phosphate + H(+)</text>
        <dbReference type="Rhea" id="RHEA:15557"/>
        <dbReference type="ChEBI" id="CHEBI:15377"/>
        <dbReference type="ChEBI" id="CHEBI:15378"/>
        <dbReference type="ChEBI" id="CHEBI:30616"/>
        <dbReference type="ChEBI" id="CHEBI:43474"/>
        <dbReference type="ChEBI" id="CHEBI:49786"/>
        <dbReference type="ChEBI" id="CHEBI:456216"/>
        <dbReference type="EC" id="7.2.2.11"/>
    </reaction>
    <physiologicalReaction direction="left-to-right" evidence="15">
        <dbReference type="Rhea" id="RHEA:15558"/>
    </physiologicalReaction>
</comment>
<organism evidence="17 18">
    <name type="scientific">Compostibacillus humi</name>
    <dbReference type="NCBI Taxonomy" id="1245525"/>
    <lineage>
        <taxon>Bacteria</taxon>
        <taxon>Bacillati</taxon>
        <taxon>Bacillota</taxon>
        <taxon>Bacilli</taxon>
        <taxon>Bacillales</taxon>
        <taxon>Bacillaceae</taxon>
        <taxon>Compostibacillus</taxon>
    </lineage>
</organism>
<keyword evidence="7 17" id="KW-0067">ATP-binding</keyword>
<evidence type="ECO:0000256" key="7">
    <source>
        <dbReference type="ARBA" id="ARBA00022840"/>
    </source>
</evidence>
<evidence type="ECO:0000259" key="16">
    <source>
        <dbReference type="PROSITE" id="PS50893"/>
    </source>
</evidence>
<evidence type="ECO:0000256" key="13">
    <source>
        <dbReference type="ARBA" id="ARBA00039098"/>
    </source>
</evidence>
<evidence type="ECO:0000256" key="4">
    <source>
        <dbReference type="ARBA" id="ARBA00022475"/>
    </source>
</evidence>
<keyword evidence="11" id="KW-0472">Membrane</keyword>
<dbReference type="Pfam" id="PF00005">
    <property type="entry name" value="ABC_tran"/>
    <property type="match status" value="1"/>
</dbReference>
<dbReference type="InterPro" id="IPR027417">
    <property type="entry name" value="P-loop_NTPase"/>
</dbReference>
<evidence type="ECO:0000256" key="14">
    <source>
        <dbReference type="ARBA" id="ARBA00044143"/>
    </source>
</evidence>
<dbReference type="EC" id="7.2.2.11" evidence="13"/>
<evidence type="ECO:0000256" key="8">
    <source>
        <dbReference type="ARBA" id="ARBA00022967"/>
    </source>
</evidence>
<dbReference type="GO" id="GO:0015413">
    <property type="term" value="F:ABC-type nickel transporter activity"/>
    <property type="evidence" value="ECO:0007669"/>
    <property type="project" value="UniProtKB-EC"/>
</dbReference>
<gene>
    <name evidence="17" type="ORF">GCM10010978_18210</name>
</gene>
<keyword evidence="9" id="KW-0406">Ion transport</keyword>
<dbReference type="InterPro" id="IPR003593">
    <property type="entry name" value="AAA+_ATPase"/>
</dbReference>
<evidence type="ECO:0000256" key="6">
    <source>
        <dbReference type="ARBA" id="ARBA00022741"/>
    </source>
</evidence>
<evidence type="ECO:0000256" key="9">
    <source>
        <dbReference type="ARBA" id="ARBA00023065"/>
    </source>
</evidence>
<evidence type="ECO:0000256" key="15">
    <source>
        <dbReference type="ARBA" id="ARBA00048610"/>
    </source>
</evidence>
<comment type="caution">
    <text evidence="17">The sequence shown here is derived from an EMBL/GenBank/DDBJ whole genome shotgun (WGS) entry which is preliminary data.</text>
</comment>
<evidence type="ECO:0000256" key="10">
    <source>
        <dbReference type="ARBA" id="ARBA00023112"/>
    </source>
</evidence>
<dbReference type="PANTHER" id="PTHR43297:SF13">
    <property type="entry name" value="NICKEL ABC TRANSPORTER, ATP-BINDING PROTEIN"/>
    <property type="match status" value="1"/>
</dbReference>
<dbReference type="GO" id="GO:0005886">
    <property type="term" value="C:plasma membrane"/>
    <property type="evidence" value="ECO:0007669"/>
    <property type="project" value="UniProtKB-SubCell"/>
</dbReference>
<name>A0A8J2TS85_9BACI</name>
<keyword evidence="3" id="KW-0813">Transport</keyword>
<dbReference type="InterPro" id="IPR017871">
    <property type="entry name" value="ABC_transporter-like_CS"/>
</dbReference>
<reference evidence="17" key="1">
    <citation type="journal article" date="2014" name="Int. J. Syst. Evol. Microbiol.">
        <title>Complete genome sequence of Corynebacterium casei LMG S-19264T (=DSM 44701T), isolated from a smear-ripened cheese.</title>
        <authorList>
            <consortium name="US DOE Joint Genome Institute (JGI-PGF)"/>
            <person name="Walter F."/>
            <person name="Albersmeier A."/>
            <person name="Kalinowski J."/>
            <person name="Ruckert C."/>
        </authorList>
    </citation>
    <scope>NUCLEOTIDE SEQUENCE</scope>
    <source>
        <strain evidence="17">CGMCC 1.12360</strain>
    </source>
</reference>
<dbReference type="AlphaFoldDB" id="A0A8J2TS85"/>
<keyword evidence="10" id="KW-0921">Nickel transport</keyword>